<organism evidence="14 15">
    <name type="scientific">Cymbomonas tetramitiformis</name>
    <dbReference type="NCBI Taxonomy" id="36881"/>
    <lineage>
        <taxon>Eukaryota</taxon>
        <taxon>Viridiplantae</taxon>
        <taxon>Chlorophyta</taxon>
        <taxon>Pyramimonadophyceae</taxon>
        <taxon>Pyramimonadales</taxon>
        <taxon>Pyramimonadaceae</taxon>
        <taxon>Cymbomonas</taxon>
    </lineage>
</organism>
<feature type="region of interest" description="Disordered" evidence="10">
    <location>
        <begin position="2761"/>
        <end position="2800"/>
    </location>
</feature>
<dbReference type="Proteomes" id="UP001190700">
    <property type="component" value="Unassembled WGS sequence"/>
</dbReference>
<feature type="region of interest" description="Disordered" evidence="10">
    <location>
        <begin position="217"/>
        <end position="303"/>
    </location>
</feature>
<dbReference type="InterPro" id="IPR021109">
    <property type="entry name" value="Peptidase_aspartic_dom_sf"/>
</dbReference>
<feature type="compositionally biased region" description="Polar residues" evidence="10">
    <location>
        <begin position="1891"/>
        <end position="1915"/>
    </location>
</feature>
<evidence type="ECO:0000256" key="8">
    <source>
        <dbReference type="PROSITE-ProRule" id="PRU00047"/>
    </source>
</evidence>
<keyword evidence="2" id="KW-0808">Transferase</keyword>
<name>A0AAE0BPN8_9CHLO</name>
<evidence type="ECO:0000256" key="2">
    <source>
        <dbReference type="ARBA" id="ARBA00022679"/>
    </source>
</evidence>
<dbReference type="PROSITE" id="PS50013">
    <property type="entry name" value="CHROMO_2"/>
    <property type="match status" value="1"/>
</dbReference>
<dbReference type="Pfam" id="PF00078">
    <property type="entry name" value="RVT_1"/>
    <property type="match status" value="1"/>
</dbReference>
<dbReference type="GO" id="GO:0008270">
    <property type="term" value="F:zinc ion binding"/>
    <property type="evidence" value="ECO:0007669"/>
    <property type="project" value="UniProtKB-KW"/>
</dbReference>
<proteinExistence type="predicted"/>
<dbReference type="GO" id="GO:0016787">
    <property type="term" value="F:hydrolase activity"/>
    <property type="evidence" value="ECO:0007669"/>
    <property type="project" value="UniProtKB-KW"/>
</dbReference>
<feature type="compositionally biased region" description="Basic residues" evidence="10">
    <location>
        <begin position="1508"/>
        <end position="1527"/>
    </location>
</feature>
<feature type="region of interest" description="Disordered" evidence="10">
    <location>
        <begin position="747"/>
        <end position="771"/>
    </location>
</feature>
<dbReference type="InterPro" id="IPR029063">
    <property type="entry name" value="SAM-dependent_MTases_sf"/>
</dbReference>
<dbReference type="CDD" id="cd00024">
    <property type="entry name" value="CD_CSD"/>
    <property type="match status" value="1"/>
</dbReference>
<evidence type="ECO:0000313" key="14">
    <source>
        <dbReference type="EMBL" id="KAK3239853.1"/>
    </source>
</evidence>
<evidence type="ECO:0000256" key="6">
    <source>
        <dbReference type="ARBA" id="ARBA00022801"/>
    </source>
</evidence>
<feature type="domain" description="Chromo" evidence="11">
    <location>
        <begin position="3333"/>
        <end position="3398"/>
    </location>
</feature>
<feature type="region of interest" description="Disordered" evidence="10">
    <location>
        <begin position="1797"/>
        <end position="1921"/>
    </location>
</feature>
<feature type="compositionally biased region" description="Low complexity" evidence="10">
    <location>
        <begin position="1869"/>
        <end position="1878"/>
    </location>
</feature>
<dbReference type="Gene3D" id="3.30.70.270">
    <property type="match status" value="2"/>
</dbReference>
<evidence type="ECO:0000256" key="9">
    <source>
        <dbReference type="SAM" id="Coils"/>
    </source>
</evidence>
<feature type="region of interest" description="Disordered" evidence="10">
    <location>
        <begin position="953"/>
        <end position="1054"/>
    </location>
</feature>
<comment type="caution">
    <text evidence="14">The sequence shown here is derived from an EMBL/GenBank/DDBJ whole genome shotgun (WGS) entry which is preliminary data.</text>
</comment>
<sequence>MPPTTGTPPSPGLDSPPVGTGPTGSEGPEDLQFSPLASPILGLPEGSHPTLSSDTQALLAHPWVLPPGSMVLSAPPAAQPSPAAAPVTAGGVTYYPPAPPAAQPSLAAAVPVTAGGVTYYPQPAGAVGLETPGLPGAYYGGVMPGAWGTPHTPVPFVYGEAGGAAPMPLGPHLPYWGLPHPATGAGIYPQPYPALLPYGAPGHTPYHHLPPEYLPVQPGWGLAGGQGGPANPTPQEAPLADPLGTPPRSTLTTLGSGGERQHLSGSATADPAAGSYSAGQSLSSYGGTSPAFSPSDQPPADQPRARRLLGKKKVSFEADAGGTGLGEPVPLTATGEALVAPPAAGLSGRPEHGVDSGEPRAGVGARGDGVAGRHSRGEGPYPTASVPVEPHKELSMGPPLLETSELSTPVERLSAPARLPYRPPEYVPTADCEEVNSRPTLPPGLLTPARDQLARLVETLPDPRKEADRHFLFTACVADADAAEAWESYTVPEPETARRRAPRVYRVQYYRVPDAIDPGREATTTLWLLRQHPALHLANLQLHALRPSCEENEWMQRLLEEDPEEVGRALQVGRDLPSFNCHRKDAAQGARFHLFEPFRRFADGRLVDRWGGKDGELIHYRRGLFEPGEVCPCSSCLRARKRDSETPEGPLQRSWRQYAEEEKRRSPAVPAPVPPRPPPRGDVPENPEDWAEELLRQGCEGDLGSGRSGTPGVSMLDVLVAGVVGRLRPHQPVPGSRTAENALPIAPADSLHPADPPLPLPPPSSLVDSGDRTSREMVPLARGTQRVLVIHSIEGAVLWEVLPFGDLPEEDLSPRPLAQLPREGPRDGLLDLWQLVAHKTGVTLDDYLTHARAPRAEYMVSLGDASSPGGGHAWGYAWMVDQQVFGELVNRQRRVIPLHWVPWGSMSDRGPMQFQDADRRLIISLFQRAREGVRFPPVAWAPAAARRAYRTYTEKAPEQIPLSSPLNPRYTGGGSTDGPAYQSVSWVPPPPAGPPPSSARAHAPGTELPPRVTPLAMPPMNLARETPQHPGAPALPEIPPGTGGSPQREPPLQYPPGYEPWRAGFASATPGPSPGWAPPSRGRSYQPETGGTYLRSGEHELRSMQNLTRQLKDENTLRESAKKVLRRIAPFPGEAKLLKGLLEFHSSITNALEDETVKAAMATDRTPQNGVPPGEKVLSMGGVTREIWEHCLGELPKNKMDMDPVRWKLTYDTMEKFFGRVVQVALYKDDLSQHHRKTQAARQQDHESAAAFSLRLVQMVRLAQLLHRCSEGCQDMDDASLPSLLVEGLRVETRNWVKGEMERQNVDLRDLSTIPHEEPLIWLETPATRFEESRPSAARATRPEESRNLATRTSLSRSPRRFALATTSAAPANDLEAICAEQESDIDEPEDRGSPQLAAAAATGAPRAPFKCFACQEVGHRVAECPNTVLRNKWLEARNGAQVARQVAALLDEASQWQEAHQLPDAADGTSGEESDPEPPAMMAERCGLSALVGQGALGSLGAPLKRHTQRSQRHLRNPHVAFRGRSRQGDPQRDLSEEVPLRETTEAASALGGKTVHWAEPVHKSATYRATVAGVSRPQTGWRATPGLRSVQRRLYALQRKARRLLLAFHRGDAEVLPPRQQDFVIPVHRSRPPRRLPERRRTEEARRQAWIEERRGRGTDAEGLQAGGGPASERLRPSEQLKAAEPLPQQRPATLSAAAWEALSSAEQRDAARAHKFWKKTGASHRLQTLVVEAMRRVIPVFSGPADAKLADSFQPPRTLADAWKGLVVLCEYINNIPRAPALCSLGGQDASLEAASGDTVGRESGYQPSHGSGPGDPGSSPSFEEGSQTSTSRDSDLPELMSASDSESESSGSSAEPLFEYDGVEESSAASAEVDSVSEDSRRPGSEVPSSMHVQATSESIGPERTSGSSRGNLHCCPHVQEDGQVNWEWQSRDPVGPGESLSAHVGRDGPPPLEQGPLLLVFWAVLKGKRVKVMVDTGATDCFISEDAAKRCGLRLRGTEPLRVSLADGSVKVSDTAAFGKLACTTSRGSYAETLRMRVLRIGVQVDVVLGGSWLRRLSPVSLDYQGWGSISFQHKGRPVTITGGSPGRAASPRDKRAMHLTEEVFLEPAQARRELARYQRRFGNNPDAGHDALVIVPARTEGRPAVVAALESGATPLEGGAMIERPSVSLPDGEPPSVSLPDGEPPSVSPPDGAAEEEDAAMPDWARQSLKDLLEEFQDVIVEDLPLNAVLGSSKQRAHIRLKEDWNHVPPAQRHYKMSHQELEQLRTRLDELLAKGYIRPSSSPYAAPCLMVPKPNNPKELRLVIDYRRLNGLTVRNRFPLPDIQQMFDDMQGCVVFSSADVRHGFWQMPMAEEDVEKTAFVSHYGSYEWLVLPMGLTNSPSSYQSMMTQAFRSLPFVRVFIDDVICFSRSVKEHLEHLRQMLTVCRNPECPIYFSQSKMKFMKSRLKFLGHVVGEGGCRPQQDKVAAVRDWPPLTSVTHVRQFLGLAGYYRKYIQGFSDLAQPLTRLTKSSVEWEWGPKEQAAQDAIKEKLTSAPTLALPNMRAAAEGEAPFVVQTDASGVALGGVLMQDLGQGLRPIAYEGRQFSPAEQNYGTGERELCALHHCCTVAWRHYLVFTNFKLQGDHRPLEWLMSPGRELSRRQARWYMDLVEVGVPKMEWIPGRMLQVPDALSRRPDYHSTCPREGLRESGAMSRETDLPVGGPPPNVSLEEGARLSCLVLGGREDPAGGGWQDLGLLWMDALCTLGLAEEAMEEHLAPMTTRSRKSRESRESEGPPYPPEPPPRKSPPPSNKHTTIESILKKFVEEWRLDPEHTSAVFLLPDLQSCMPRWRRLFRQTGMRIVQVIPTHDHLGKPTPLFESSDGTRIDLTWPMLVVHAPAALAHPGQVRGAGIARRPPDPPAPLQKGKAAQLRDSENPPSGTDFLQALREEYERPGPLRELRQQVLAAPHKRTTEFCVVGQVVWRTAAGRYQLVLGNDSPLKEIIMRQAHESPAAGHVVGMDFVTGLPLTPRGHDAFTTFTCKLSKQVHVAPLNFGDSSSMAVARIYFDHVWKHHGAPMKIISDRDPRFMHAFWQSLQKLMGVKVATTTPYNPRSDGQAEHTNRVVEDMLRTFVDDHPEDWDLWCTNVEFAINDSRNESTGFSPFEMTSPSPPMSQLDLFVDAALEDDPDLRKHTKGSGTALEFASKFRDILETARARLELAQQKQRAQFDSRHHQREFAIGDLVWVEAKHLTEKVKDKEPYRKLGPRWHGPLPITERFYSDGQLVLPEEDRGAPVAYRLKLPGGWRIHDVFAQHRLRPYTDGSAAFNSRRARVKPKTAIVDGQKEYYVDRILARRVRQVRGQEVVEWKVRWLGLSREHDQWRSRKDLEHGGPLQPLREFEKARLEREEQDRVQAGDRRRQKAEQYREGQVSALETAGTWEGLVEDIGTPQGPCLPHEIFDDQANAFVVEAGQLLAHARSTSANSRPPRLLVLFSGTGSVERAFQDKFPDAECVTVDSDPRWEATHVASVQEWDERQYPRRYFDVIWASPPCTEYSAAKTKGTRRLAAADACVRRTLNLLSWFQPQHWFLENPRGYAPYGLKFREVIRQLPPPLECCYCQYGTGYKKPTCIWTSSPPARELRVCTSHTPCYAVRRDSFDVQSSKTAATKVLGDKAAKFRGDETSASDIFSQLVSELQQLFTLQSPAFAPLFDLTAADTPVLPAANELLYSVLLLLTAPGSPARNWVEASGADVPADGKRATLEVVRMLADASTPFDALTELLEVRISDECDPDAGIRLFNSCLRDAQRLTTLPEDAVKRQFLSALSGPAYATLVDSFARADQRAAVSLLTLQARVREQYRCGRLSGKRTAGRPMSVASCTTDTGLASAIDRLSAQLVKLQRDVDSLKRGGPKPPPGKHTPRNFHRPGVQPLAHSTSPEVAFDKRSGTFVPTCRHDKCRAVGSKHWLKPTALQQFKDAAASAESAPAEHLSIGRVAFAAVSGPLAGGVAEPATDKQLLPKASAPVHGEPVDLHEVNRATFVPPSASLSLGPMAPADSSFKTFNTVHPDWFDIDPEPVDVCDSDDDGEGSNYPPGVCLTEIEGGAPPTTAAFRRFGVPRGSRPFGIGEFALTLFMVATFLFSATAMPTLVVGGGVRGLVEPGAAYDYGAVHPDDAMLDSLYPPVVTAGPSLPPRDVAQFFSQSTSAALQSGDSTVPLWDPPDPLGSGGVSPYQFSSQLTSDAFLDWNPSAKLGSADQLYSG</sequence>
<dbReference type="InterPro" id="IPR012337">
    <property type="entry name" value="RNaseH-like_sf"/>
</dbReference>
<feature type="region of interest" description="Disordered" evidence="10">
    <location>
        <begin position="3888"/>
        <end position="3923"/>
    </location>
</feature>
<feature type="region of interest" description="Disordered" evidence="10">
    <location>
        <begin position="2893"/>
        <end position="2929"/>
    </location>
</feature>
<feature type="region of interest" description="Disordered" evidence="10">
    <location>
        <begin position="341"/>
        <end position="392"/>
    </location>
</feature>
<keyword evidence="9" id="KW-0175">Coiled coil</keyword>
<dbReference type="InterPro" id="IPR050951">
    <property type="entry name" value="Retrovirus_Pol_polyprotein"/>
</dbReference>
<dbReference type="EMBL" id="LGRX02033802">
    <property type="protein sequence ID" value="KAK3239853.1"/>
    <property type="molecule type" value="Genomic_DNA"/>
</dbReference>
<evidence type="ECO:0000256" key="4">
    <source>
        <dbReference type="ARBA" id="ARBA00022722"/>
    </source>
</evidence>
<protein>
    <recommendedName>
        <fullName evidence="1">RNA-directed DNA polymerase</fullName>
        <ecNumber evidence="1">2.7.7.49</ecNumber>
    </recommendedName>
</protein>
<dbReference type="GO" id="GO:0015074">
    <property type="term" value="P:DNA integration"/>
    <property type="evidence" value="ECO:0007669"/>
    <property type="project" value="InterPro"/>
</dbReference>
<evidence type="ECO:0000259" key="13">
    <source>
        <dbReference type="PROSITE" id="PS50994"/>
    </source>
</evidence>
<feature type="compositionally biased region" description="Pro residues" evidence="10">
    <location>
        <begin position="1"/>
        <end position="11"/>
    </location>
</feature>
<dbReference type="InterPro" id="IPR001878">
    <property type="entry name" value="Znf_CCHC"/>
</dbReference>
<dbReference type="Gene3D" id="2.40.50.40">
    <property type="match status" value="1"/>
</dbReference>
<dbReference type="InterPro" id="IPR000953">
    <property type="entry name" value="Chromo/chromo_shadow_dom"/>
</dbReference>
<keyword evidence="15" id="KW-1185">Reference proteome</keyword>
<dbReference type="GO" id="GO:0004519">
    <property type="term" value="F:endonuclease activity"/>
    <property type="evidence" value="ECO:0007669"/>
    <property type="project" value="UniProtKB-KW"/>
</dbReference>
<keyword evidence="5" id="KW-0255">Endonuclease</keyword>
<dbReference type="CDD" id="cd00303">
    <property type="entry name" value="retropepsin_like"/>
    <property type="match status" value="1"/>
</dbReference>
<dbReference type="Pfam" id="PF17917">
    <property type="entry name" value="RT_RNaseH"/>
    <property type="match status" value="1"/>
</dbReference>
<dbReference type="InterPro" id="IPR001584">
    <property type="entry name" value="Integrase_cat-core"/>
</dbReference>
<dbReference type="SMART" id="SM00343">
    <property type="entry name" value="ZnF_C2HC"/>
    <property type="match status" value="1"/>
</dbReference>
<feature type="compositionally biased region" description="Pro residues" evidence="10">
    <location>
        <begin position="987"/>
        <end position="997"/>
    </location>
</feature>
<feature type="region of interest" description="Disordered" evidence="10">
    <location>
        <begin position="1508"/>
        <end position="1542"/>
    </location>
</feature>
<dbReference type="PROSITE" id="PS50158">
    <property type="entry name" value="ZF_CCHC"/>
    <property type="match status" value="1"/>
</dbReference>
<feature type="region of interest" description="Disordered" evidence="10">
    <location>
        <begin position="1327"/>
        <end position="1362"/>
    </location>
</feature>
<keyword evidence="8" id="KW-0862">Zinc</keyword>
<evidence type="ECO:0000256" key="5">
    <source>
        <dbReference type="ARBA" id="ARBA00022759"/>
    </source>
</evidence>
<feature type="compositionally biased region" description="Basic and acidic residues" evidence="10">
    <location>
        <begin position="3391"/>
        <end position="3413"/>
    </location>
</feature>
<accession>A0AAE0BPN8</accession>
<dbReference type="InterPro" id="IPR041373">
    <property type="entry name" value="RT_RNaseH"/>
</dbReference>
<feature type="compositionally biased region" description="Basic and acidic residues" evidence="10">
    <location>
        <begin position="349"/>
        <end position="358"/>
    </location>
</feature>
<keyword evidence="3" id="KW-0548">Nucleotidyltransferase</keyword>
<feature type="domain" description="CCHC-type" evidence="12">
    <location>
        <begin position="1411"/>
        <end position="1427"/>
    </location>
</feature>
<feature type="compositionally biased region" description="Basic and acidic residues" evidence="10">
    <location>
        <begin position="1637"/>
        <end position="1662"/>
    </location>
</feature>
<dbReference type="CDD" id="cd01647">
    <property type="entry name" value="RT_LTR"/>
    <property type="match status" value="1"/>
</dbReference>
<feature type="region of interest" description="Disordered" evidence="10">
    <location>
        <begin position="2683"/>
        <end position="2714"/>
    </location>
</feature>
<feature type="region of interest" description="Disordered" evidence="10">
    <location>
        <begin position="1"/>
        <end position="54"/>
    </location>
</feature>
<feature type="region of interest" description="Disordered" evidence="10">
    <location>
        <begin position="2162"/>
        <end position="2204"/>
    </location>
</feature>
<gene>
    <name evidence="14" type="ORF">CYMTET_50249</name>
</gene>
<evidence type="ECO:0000259" key="11">
    <source>
        <dbReference type="PROSITE" id="PS50013"/>
    </source>
</evidence>
<dbReference type="InterPro" id="IPR043502">
    <property type="entry name" value="DNA/RNA_pol_sf"/>
</dbReference>
<dbReference type="InterPro" id="IPR016197">
    <property type="entry name" value="Chromo-like_dom_sf"/>
</dbReference>
<dbReference type="Pfam" id="PF13650">
    <property type="entry name" value="Asp_protease_2"/>
    <property type="match status" value="1"/>
</dbReference>
<dbReference type="PANTHER" id="PTHR37984">
    <property type="entry name" value="PROTEIN CBG26694"/>
    <property type="match status" value="1"/>
</dbReference>
<dbReference type="SUPFAM" id="SSF50630">
    <property type="entry name" value="Acid proteases"/>
    <property type="match status" value="1"/>
</dbReference>
<feature type="compositionally biased region" description="Polar residues" evidence="10">
    <location>
        <begin position="1348"/>
        <end position="1357"/>
    </location>
</feature>
<dbReference type="SUPFAM" id="SSF53335">
    <property type="entry name" value="S-adenosyl-L-methionine-dependent methyltransferases"/>
    <property type="match status" value="1"/>
</dbReference>
<keyword evidence="8" id="KW-0479">Metal-binding</keyword>
<feature type="coiled-coil region" evidence="9">
    <location>
        <begin position="1094"/>
        <end position="1124"/>
    </location>
</feature>
<dbReference type="InterPro" id="IPR000477">
    <property type="entry name" value="RT_dom"/>
</dbReference>
<dbReference type="Gene3D" id="2.40.70.10">
    <property type="entry name" value="Acid Proteases"/>
    <property type="match status" value="1"/>
</dbReference>
<feature type="region of interest" description="Disordered" evidence="10">
    <location>
        <begin position="3391"/>
        <end position="3416"/>
    </location>
</feature>
<keyword evidence="7" id="KW-0695">RNA-directed DNA polymerase</keyword>
<feature type="region of interest" description="Disordered" evidence="10">
    <location>
        <begin position="641"/>
        <end position="687"/>
    </location>
</feature>
<dbReference type="SMART" id="SM00298">
    <property type="entry name" value="CHROMO"/>
    <property type="match status" value="1"/>
</dbReference>
<feature type="region of interest" description="Disordered" evidence="10">
    <location>
        <begin position="1461"/>
        <end position="1482"/>
    </location>
</feature>
<dbReference type="Gene3D" id="3.40.50.150">
    <property type="entry name" value="Vaccinia Virus protein VP39"/>
    <property type="match status" value="1"/>
</dbReference>
<dbReference type="FunFam" id="3.30.70.270:FF:000020">
    <property type="entry name" value="Transposon Tf2-6 polyprotein-like Protein"/>
    <property type="match status" value="1"/>
</dbReference>
<feature type="compositionally biased region" description="Pro residues" evidence="10">
    <location>
        <begin position="754"/>
        <end position="764"/>
    </location>
</feature>
<evidence type="ECO:0000256" key="1">
    <source>
        <dbReference type="ARBA" id="ARBA00012493"/>
    </source>
</evidence>
<dbReference type="PROSITE" id="PS50994">
    <property type="entry name" value="INTEGRASE"/>
    <property type="match status" value="1"/>
</dbReference>
<dbReference type="InterPro" id="IPR043128">
    <property type="entry name" value="Rev_trsase/Diguanyl_cyclase"/>
</dbReference>
<evidence type="ECO:0000313" key="15">
    <source>
        <dbReference type="Proteomes" id="UP001190700"/>
    </source>
</evidence>
<feature type="compositionally biased region" description="Polar residues" evidence="10">
    <location>
        <begin position="277"/>
        <end position="295"/>
    </location>
</feature>
<dbReference type="SUPFAM" id="SSF53098">
    <property type="entry name" value="Ribonuclease H-like"/>
    <property type="match status" value="1"/>
</dbReference>
<reference evidence="14 15" key="1">
    <citation type="journal article" date="2015" name="Genome Biol. Evol.">
        <title>Comparative Genomics of a Bacterivorous Green Alga Reveals Evolutionary Causalities and Consequences of Phago-Mixotrophic Mode of Nutrition.</title>
        <authorList>
            <person name="Burns J.A."/>
            <person name="Paasch A."/>
            <person name="Narechania A."/>
            <person name="Kim E."/>
        </authorList>
    </citation>
    <scope>NUCLEOTIDE SEQUENCE [LARGE SCALE GENOMIC DNA]</scope>
    <source>
        <strain evidence="14 15">PLY_AMNH</strain>
    </source>
</reference>
<dbReference type="GO" id="GO:0003676">
    <property type="term" value="F:nucleic acid binding"/>
    <property type="evidence" value="ECO:0007669"/>
    <property type="project" value="InterPro"/>
</dbReference>
<feature type="region of interest" description="Disordered" evidence="10">
    <location>
        <begin position="1933"/>
        <end position="1953"/>
    </location>
</feature>
<dbReference type="Gene3D" id="3.30.420.10">
    <property type="entry name" value="Ribonuclease H-like superfamily/Ribonuclease H"/>
    <property type="match status" value="1"/>
</dbReference>
<feature type="compositionally biased region" description="Pro residues" evidence="10">
    <location>
        <begin position="669"/>
        <end position="681"/>
    </location>
</feature>
<keyword evidence="4" id="KW-0540">Nuclease</keyword>
<dbReference type="GO" id="GO:0003964">
    <property type="term" value="F:RNA-directed DNA polymerase activity"/>
    <property type="evidence" value="ECO:0007669"/>
    <property type="project" value="UniProtKB-KW"/>
</dbReference>
<feature type="region of interest" description="Disordered" evidence="10">
    <location>
        <begin position="1067"/>
        <end position="1094"/>
    </location>
</feature>
<dbReference type="PANTHER" id="PTHR37984:SF5">
    <property type="entry name" value="PROTEIN NYNRIN-LIKE"/>
    <property type="match status" value="1"/>
</dbReference>
<dbReference type="CDD" id="cd09274">
    <property type="entry name" value="RNase_HI_RT_Ty3"/>
    <property type="match status" value="1"/>
</dbReference>
<dbReference type="Gene3D" id="3.10.10.10">
    <property type="entry name" value="HIV Type 1 Reverse Transcriptase, subunit A, domain 1"/>
    <property type="match status" value="1"/>
</dbReference>
<feature type="compositionally biased region" description="Low complexity" evidence="10">
    <location>
        <begin position="1845"/>
        <end position="1859"/>
    </location>
</feature>
<evidence type="ECO:0000256" key="10">
    <source>
        <dbReference type="SAM" id="MobiDB-lite"/>
    </source>
</evidence>
<dbReference type="SUPFAM" id="SSF56672">
    <property type="entry name" value="DNA/RNA polymerases"/>
    <property type="match status" value="1"/>
</dbReference>
<feature type="region of interest" description="Disordered" evidence="10">
    <location>
        <begin position="1631"/>
        <end position="1678"/>
    </location>
</feature>
<feature type="domain" description="Integrase catalytic" evidence="13">
    <location>
        <begin position="2995"/>
        <end position="3158"/>
    </location>
</feature>
<evidence type="ECO:0000259" key="12">
    <source>
        <dbReference type="PROSITE" id="PS50158"/>
    </source>
</evidence>
<keyword evidence="8" id="KW-0863">Zinc-finger</keyword>
<dbReference type="SUPFAM" id="SSF54160">
    <property type="entry name" value="Chromo domain-like"/>
    <property type="match status" value="1"/>
</dbReference>
<keyword evidence="6" id="KW-0378">Hydrolase</keyword>
<feature type="compositionally biased region" description="Basic and acidic residues" evidence="10">
    <location>
        <begin position="1528"/>
        <end position="1542"/>
    </location>
</feature>
<evidence type="ECO:0000256" key="7">
    <source>
        <dbReference type="ARBA" id="ARBA00022918"/>
    </source>
</evidence>
<dbReference type="InterPro" id="IPR036397">
    <property type="entry name" value="RNaseH_sf"/>
</dbReference>
<evidence type="ECO:0000256" key="3">
    <source>
        <dbReference type="ARBA" id="ARBA00022695"/>
    </source>
</evidence>
<feature type="compositionally biased region" description="Pro residues" evidence="10">
    <location>
        <begin position="2782"/>
        <end position="2797"/>
    </location>
</feature>
<dbReference type="EC" id="2.7.7.49" evidence="1"/>